<evidence type="ECO:0000256" key="1">
    <source>
        <dbReference type="ARBA" id="ARBA00010378"/>
    </source>
</evidence>
<dbReference type="InterPro" id="IPR006633">
    <property type="entry name" value="Carb-bd_sugar_hydrolysis-dom"/>
</dbReference>
<keyword evidence="9" id="KW-1185">Reference proteome</keyword>
<dbReference type="Gene3D" id="1.10.8.60">
    <property type="match status" value="1"/>
</dbReference>
<protein>
    <submittedName>
        <fullName evidence="8">AAA family ATPase</fullName>
    </submittedName>
</protein>
<dbReference type="SUPFAM" id="SSF51126">
    <property type="entry name" value="Pectin lyase-like"/>
    <property type="match status" value="3"/>
</dbReference>
<dbReference type="Pfam" id="PF13229">
    <property type="entry name" value="Beta_helix"/>
    <property type="match status" value="2"/>
</dbReference>
<dbReference type="PANTHER" id="PTHR43392:SF2">
    <property type="entry name" value="AAA-TYPE ATPASE FAMILY PROTEIN _ ANKYRIN REPEAT FAMILY PROTEIN"/>
    <property type="match status" value="1"/>
</dbReference>
<feature type="domain" description="Carbohydrate-binding/sugar hydrolysis" evidence="7">
    <location>
        <begin position="54"/>
        <end position="185"/>
    </location>
</feature>
<dbReference type="Gene3D" id="2.160.20.10">
    <property type="entry name" value="Single-stranded right-handed beta-helix, Pectin lyase-like"/>
    <property type="match status" value="2"/>
</dbReference>
<dbReference type="Pfam" id="PF17866">
    <property type="entry name" value="AAA_lid_6"/>
    <property type="match status" value="1"/>
</dbReference>
<evidence type="ECO:0000259" key="7">
    <source>
        <dbReference type="SMART" id="SM00722"/>
    </source>
</evidence>
<dbReference type="PRINTS" id="PR00819">
    <property type="entry name" value="CBXCFQXSUPER"/>
</dbReference>
<dbReference type="GO" id="GO:0005524">
    <property type="term" value="F:ATP binding"/>
    <property type="evidence" value="ECO:0007669"/>
    <property type="project" value="UniProtKB-KW"/>
</dbReference>
<dbReference type="SMART" id="SM00722">
    <property type="entry name" value="CASH"/>
    <property type="match status" value="2"/>
</dbReference>
<evidence type="ECO:0000256" key="4">
    <source>
        <dbReference type="ARBA" id="ARBA00022840"/>
    </source>
</evidence>
<accession>A0A5N8VRD4</accession>
<reference evidence="8 9" key="1">
    <citation type="submission" date="2019-07" db="EMBL/GenBank/DDBJ databases">
        <title>New species of Amycolatopsis and Streptomyces.</title>
        <authorList>
            <person name="Duangmal K."/>
            <person name="Teo W.F.A."/>
            <person name="Lipun K."/>
        </authorList>
    </citation>
    <scope>NUCLEOTIDE SEQUENCE [LARGE SCALE GENOMIC DNA]</scope>
    <source>
        <strain evidence="8 9">NBRC 109810</strain>
    </source>
</reference>
<evidence type="ECO:0000256" key="5">
    <source>
        <dbReference type="SAM" id="MobiDB-lite"/>
    </source>
</evidence>
<dbReference type="Pfam" id="PF00004">
    <property type="entry name" value="AAA"/>
    <property type="match status" value="1"/>
</dbReference>
<organism evidence="8 9">
    <name type="scientific">Streptomyces adustus</name>
    <dbReference type="NCBI Taxonomy" id="1609272"/>
    <lineage>
        <taxon>Bacteria</taxon>
        <taxon>Bacillati</taxon>
        <taxon>Actinomycetota</taxon>
        <taxon>Actinomycetes</taxon>
        <taxon>Kitasatosporales</taxon>
        <taxon>Streptomycetaceae</taxon>
        <taxon>Streptomyces</taxon>
    </lineage>
</organism>
<comment type="caution">
    <text evidence="8">The sequence shown here is derived from an EMBL/GenBank/DDBJ whole genome shotgun (WGS) entry which is preliminary data.</text>
</comment>
<dbReference type="PANTHER" id="PTHR43392">
    <property type="entry name" value="AAA-TYPE ATPASE FAMILY PROTEIN / ANKYRIN REPEAT FAMILY PROTEIN"/>
    <property type="match status" value="1"/>
</dbReference>
<evidence type="ECO:0000256" key="3">
    <source>
        <dbReference type="ARBA" id="ARBA00022741"/>
    </source>
</evidence>
<proteinExistence type="inferred from homology"/>
<evidence type="ECO:0000313" key="9">
    <source>
        <dbReference type="Proteomes" id="UP000325849"/>
    </source>
</evidence>
<dbReference type="GO" id="GO:0016887">
    <property type="term" value="F:ATP hydrolysis activity"/>
    <property type="evidence" value="ECO:0007669"/>
    <property type="project" value="InterPro"/>
</dbReference>
<dbReference type="InterPro" id="IPR039448">
    <property type="entry name" value="Beta_helix"/>
</dbReference>
<keyword evidence="4" id="KW-0067">ATP-binding</keyword>
<feature type="domain" description="Carbohydrate-binding/sugar hydrolysis" evidence="7">
    <location>
        <begin position="326"/>
        <end position="487"/>
    </location>
</feature>
<dbReference type="InterPro" id="IPR003593">
    <property type="entry name" value="AAA+_ATPase"/>
</dbReference>
<dbReference type="CDD" id="cd00009">
    <property type="entry name" value="AAA"/>
    <property type="match status" value="1"/>
</dbReference>
<dbReference type="EMBL" id="VJZD01000375">
    <property type="protein sequence ID" value="MPY37851.1"/>
    <property type="molecule type" value="Genomic_DNA"/>
</dbReference>
<feature type="region of interest" description="Disordered" evidence="5">
    <location>
        <begin position="488"/>
        <end position="521"/>
    </location>
</feature>
<dbReference type="InterPro" id="IPR006626">
    <property type="entry name" value="PbH1"/>
</dbReference>
<dbReference type="Proteomes" id="UP000325849">
    <property type="component" value="Unassembled WGS sequence"/>
</dbReference>
<keyword evidence="2" id="KW-0677">Repeat</keyword>
<gene>
    <name evidence="8" type="ORF">FNH09_43580</name>
</gene>
<feature type="domain" description="AAA+ ATPase" evidence="6">
    <location>
        <begin position="605"/>
        <end position="744"/>
    </location>
</feature>
<evidence type="ECO:0000313" key="8">
    <source>
        <dbReference type="EMBL" id="MPY37851.1"/>
    </source>
</evidence>
<dbReference type="FunFam" id="3.40.50.300:FF:000216">
    <property type="entry name" value="Type VII secretion ATPase EccA"/>
    <property type="match status" value="1"/>
</dbReference>
<dbReference type="SMART" id="SM00710">
    <property type="entry name" value="PbH1"/>
    <property type="match status" value="14"/>
</dbReference>
<dbReference type="InterPro" id="IPR027417">
    <property type="entry name" value="P-loop_NTPase"/>
</dbReference>
<dbReference type="InterPro" id="IPR003959">
    <property type="entry name" value="ATPase_AAA_core"/>
</dbReference>
<dbReference type="InterPro" id="IPR050773">
    <property type="entry name" value="CbxX/CfxQ_RuBisCO_ESX"/>
</dbReference>
<dbReference type="InterPro" id="IPR011050">
    <property type="entry name" value="Pectin_lyase_fold/virulence"/>
</dbReference>
<dbReference type="Gene3D" id="3.40.50.300">
    <property type="entry name" value="P-loop containing nucleotide triphosphate hydrolases"/>
    <property type="match status" value="1"/>
</dbReference>
<comment type="similarity">
    <text evidence="1">Belongs to the CbxX/CfxQ family.</text>
</comment>
<dbReference type="SUPFAM" id="SSF52540">
    <property type="entry name" value="P-loop containing nucleoside triphosphate hydrolases"/>
    <property type="match status" value="1"/>
</dbReference>
<evidence type="ECO:0000256" key="2">
    <source>
        <dbReference type="ARBA" id="ARBA00022737"/>
    </source>
</evidence>
<dbReference type="InterPro" id="IPR000641">
    <property type="entry name" value="CbxX/CfxQ"/>
</dbReference>
<dbReference type="AlphaFoldDB" id="A0A5N8VRD4"/>
<evidence type="ECO:0000259" key="6">
    <source>
        <dbReference type="SMART" id="SM00382"/>
    </source>
</evidence>
<sequence>MDPRTTRWGHGNAMAQGTVQVTHTGTSRWRRRTGEYASLAAALEAAAEGDVLTIAPGTYRENLVVERAVTLRGPEGSAGSVRIAPLDGVPLTVRASAVVQDLHVEGQDAAAPALLVEDGAPELHDVRIVTRSAAGIEVRGAARPTVRRCTVDNPAGIGIAVVDGGGGVFEDCEVVASGQSGVMVRSAGHPRLERCRVHHTSGAGLSVTGDNSALEAVGCEVYEVRGSGVQVTARATAHLTDCDVHRTTADGVTLDTDAVLTLADCRIHDIPENAVDLRSRSVLTLTRTTVRQFGRNGLSVWDPGTRVDANQCEIFDSTGDYPAVWVSDGATVVLDSCRVHDVPDALFVLDRGSRADVVDSDLSQVRNTAVSVSDGATAQLDDCRIRDAATGAWFRDHGSGGTLNNCTVDNTQTGVIVTKGADPTIERCTVDSPAEAGFYVSAGGRGSFLGCRVTGSAGYGFHVLDGCRTTLRKCRTERCARGGYEFAEGGADSAPGSGPVVEDCTSDESAGVRAPRAPEPEQTVQQTAARSTGLLGAIPGQRVTEQEPLIPVVPPEQQTRTSTDVLGELDALVGLDSVKREVRALTDMIEVGRRRREAGLKAASVKRHLVFTGSPGTGKTTVARLYGEILASLGVLERGHLVEVSRVDLVGEHIGSTAIRTQEAFDRARGGVLFIDEAYALSPEDSGRDFGKEAIDTLVKLMEDHRDAVVVIVAGYTAEMERFLSVNPGVASRFSRTITFSDYGPGELLRIVEQQAEEHEYRLGPGTAQALLKYFTDLPKGPAFGNGRTARQTFEAMVERHAGRVAQVAEPSTDDLTLLYAEDLPEPS</sequence>
<dbReference type="SMART" id="SM00382">
    <property type="entry name" value="AAA"/>
    <property type="match status" value="1"/>
</dbReference>
<dbReference type="InterPro" id="IPR012334">
    <property type="entry name" value="Pectin_lyas_fold"/>
</dbReference>
<keyword evidence="3" id="KW-0547">Nucleotide-binding</keyword>
<dbReference type="InterPro" id="IPR041627">
    <property type="entry name" value="AAA_lid_6"/>
</dbReference>
<name>A0A5N8VRD4_9ACTN</name>